<dbReference type="EMBL" id="REGN01000563">
    <property type="protein sequence ID" value="RNA41022.1"/>
    <property type="molecule type" value="Genomic_DNA"/>
</dbReference>
<reference evidence="1 2" key="1">
    <citation type="journal article" date="2018" name="Sci. Rep.">
        <title>Genomic signatures of local adaptation to the degree of environmental predictability in rotifers.</title>
        <authorList>
            <person name="Franch-Gras L."/>
            <person name="Hahn C."/>
            <person name="Garcia-Roger E.M."/>
            <person name="Carmona M.J."/>
            <person name="Serra M."/>
            <person name="Gomez A."/>
        </authorList>
    </citation>
    <scope>NUCLEOTIDE SEQUENCE [LARGE SCALE GENOMIC DNA]</scope>
    <source>
        <strain evidence="1">HYR1</strain>
    </source>
</reference>
<sequence>MHKIRFLVTNLECFSSICLLKHSFPLKHNSLIFLVLYLSGNYKLLTTYVTFSCKSVQFIGDSMIIWRLFKDV</sequence>
<evidence type="ECO:0000313" key="1">
    <source>
        <dbReference type="EMBL" id="RNA41022.1"/>
    </source>
</evidence>
<gene>
    <name evidence="1" type="ORF">BpHYR1_038783</name>
</gene>
<name>A0A3M7SZ43_BRAPC</name>
<evidence type="ECO:0000313" key="2">
    <source>
        <dbReference type="Proteomes" id="UP000276133"/>
    </source>
</evidence>
<proteinExistence type="predicted"/>
<accession>A0A3M7SZ43</accession>
<keyword evidence="2" id="KW-1185">Reference proteome</keyword>
<dbReference type="Proteomes" id="UP000276133">
    <property type="component" value="Unassembled WGS sequence"/>
</dbReference>
<comment type="caution">
    <text evidence="1">The sequence shown here is derived from an EMBL/GenBank/DDBJ whole genome shotgun (WGS) entry which is preliminary data.</text>
</comment>
<dbReference type="AlphaFoldDB" id="A0A3M7SZ43"/>
<protein>
    <submittedName>
        <fullName evidence="1">Uncharacterized protein</fullName>
    </submittedName>
</protein>
<organism evidence="1 2">
    <name type="scientific">Brachionus plicatilis</name>
    <name type="common">Marine rotifer</name>
    <name type="synonym">Brachionus muelleri</name>
    <dbReference type="NCBI Taxonomy" id="10195"/>
    <lineage>
        <taxon>Eukaryota</taxon>
        <taxon>Metazoa</taxon>
        <taxon>Spiralia</taxon>
        <taxon>Gnathifera</taxon>
        <taxon>Rotifera</taxon>
        <taxon>Eurotatoria</taxon>
        <taxon>Monogononta</taxon>
        <taxon>Pseudotrocha</taxon>
        <taxon>Ploima</taxon>
        <taxon>Brachionidae</taxon>
        <taxon>Brachionus</taxon>
    </lineage>
</organism>